<proteinExistence type="predicted"/>
<dbReference type="Proteomes" id="UP000043764">
    <property type="component" value="Unassembled WGS sequence"/>
</dbReference>
<name>A0A0H5CZC2_9RHOB</name>
<evidence type="ECO:0000256" key="2">
    <source>
        <dbReference type="SAM" id="Phobius"/>
    </source>
</evidence>
<keyword evidence="2" id="KW-0812">Transmembrane</keyword>
<feature type="transmembrane region" description="Helical" evidence="2">
    <location>
        <begin position="164"/>
        <end position="184"/>
    </location>
</feature>
<keyword evidence="2" id="KW-1133">Transmembrane helix</keyword>
<evidence type="ECO:0000256" key="1">
    <source>
        <dbReference type="SAM" id="MobiDB-lite"/>
    </source>
</evidence>
<organism evidence="3 4">
    <name type="scientific">Phaeobacter italicus</name>
    <dbReference type="NCBI Taxonomy" id="481446"/>
    <lineage>
        <taxon>Bacteria</taxon>
        <taxon>Pseudomonadati</taxon>
        <taxon>Pseudomonadota</taxon>
        <taxon>Alphaproteobacteria</taxon>
        <taxon>Rhodobacterales</taxon>
        <taxon>Roseobacteraceae</taxon>
        <taxon>Phaeobacter</taxon>
    </lineage>
</organism>
<evidence type="ECO:0000313" key="4">
    <source>
        <dbReference type="Proteomes" id="UP000043764"/>
    </source>
</evidence>
<protein>
    <recommendedName>
        <fullName evidence="5">Aspartate carbamoyltransferase catalytic subunit</fullName>
    </recommendedName>
</protein>
<sequence>MTDEHAKSLLIPAGEQRVIHLFDLDMRAEQARFLREPGALAQVLGIDDIDLDHVEVFPVSDLEELGLEGYLRVGCGIPEDALRPDRAKLEAIDGYVLLIRSRALRGEETHLTPAEQIHHVGDYREAGADWAARPASPAETPESAKPFSAPRPSPREARSRARRIGAALFSVVMALIVLVVLLMVR</sequence>
<evidence type="ECO:0000313" key="3">
    <source>
        <dbReference type="EMBL" id="CRL10169.1"/>
    </source>
</evidence>
<dbReference type="AlphaFoldDB" id="A0A0H5CZC2"/>
<dbReference type="RefSeq" id="WP_046210558.1">
    <property type="nucleotide sequence ID" value="NZ_CANLNU010000008.1"/>
</dbReference>
<reference evidence="4" key="1">
    <citation type="submission" date="2015-05" db="EMBL/GenBank/DDBJ databases">
        <authorList>
            <person name="Rodrigo-Torres Lidia"/>
            <person name="Arahal R.David."/>
        </authorList>
    </citation>
    <scope>NUCLEOTIDE SEQUENCE [LARGE SCALE GENOMIC DNA]</scope>
    <source>
        <strain evidence="4">CECT 7321</strain>
    </source>
</reference>
<dbReference type="STRING" id="481446.NIT7645_02365"/>
<gene>
    <name evidence="3" type="ORF">NIT7321_01012</name>
</gene>
<accession>A0A0H5CZC2</accession>
<keyword evidence="4" id="KW-1185">Reference proteome</keyword>
<evidence type="ECO:0008006" key="5">
    <source>
        <dbReference type="Google" id="ProtNLM"/>
    </source>
</evidence>
<dbReference type="EMBL" id="CVRL01000013">
    <property type="protein sequence ID" value="CRL10169.1"/>
    <property type="molecule type" value="Genomic_DNA"/>
</dbReference>
<feature type="region of interest" description="Disordered" evidence="1">
    <location>
        <begin position="130"/>
        <end position="156"/>
    </location>
</feature>
<keyword evidence="2" id="KW-0472">Membrane</keyword>